<evidence type="ECO:0000256" key="6">
    <source>
        <dbReference type="ARBA" id="ARBA00023136"/>
    </source>
</evidence>
<keyword evidence="11" id="KW-1185">Reference proteome</keyword>
<keyword evidence="6 9" id="KW-0472">Membrane</keyword>
<organism evidence="10 11">
    <name type="scientific">Nocardia ninae NBRC 108245</name>
    <dbReference type="NCBI Taxonomy" id="1210091"/>
    <lineage>
        <taxon>Bacteria</taxon>
        <taxon>Bacillati</taxon>
        <taxon>Actinomycetota</taxon>
        <taxon>Actinomycetes</taxon>
        <taxon>Mycobacteriales</taxon>
        <taxon>Nocardiaceae</taxon>
        <taxon>Nocardia</taxon>
    </lineage>
</organism>
<evidence type="ECO:0000256" key="5">
    <source>
        <dbReference type="ARBA" id="ARBA00022989"/>
    </source>
</evidence>
<dbReference type="InterPro" id="IPR018584">
    <property type="entry name" value="GT87"/>
</dbReference>
<evidence type="ECO:0000256" key="2">
    <source>
        <dbReference type="ARBA" id="ARBA00022475"/>
    </source>
</evidence>
<evidence type="ECO:0000313" key="10">
    <source>
        <dbReference type="EMBL" id="GEM38616.1"/>
    </source>
</evidence>
<keyword evidence="4 9" id="KW-0812">Transmembrane</keyword>
<comment type="similarity">
    <text evidence="7">Belongs to the glycosyltransferase 87 family.</text>
</comment>
<evidence type="ECO:0000256" key="7">
    <source>
        <dbReference type="ARBA" id="ARBA00024033"/>
    </source>
</evidence>
<reference evidence="10 11" key="1">
    <citation type="submission" date="2019-07" db="EMBL/GenBank/DDBJ databases">
        <title>Whole genome shotgun sequence of Nocardia ninae NBRC 108245.</title>
        <authorList>
            <person name="Hosoyama A."/>
            <person name="Uohara A."/>
            <person name="Ohji S."/>
            <person name="Ichikawa N."/>
        </authorList>
    </citation>
    <scope>NUCLEOTIDE SEQUENCE [LARGE SCALE GENOMIC DNA]</scope>
    <source>
        <strain evidence="10 11">NBRC 108245</strain>
    </source>
</reference>
<dbReference type="GO" id="GO:0005886">
    <property type="term" value="C:plasma membrane"/>
    <property type="evidence" value="ECO:0007669"/>
    <property type="project" value="UniProtKB-SubCell"/>
</dbReference>
<feature type="transmembrane region" description="Helical" evidence="9">
    <location>
        <begin position="184"/>
        <end position="203"/>
    </location>
</feature>
<feature type="transmembrane region" description="Helical" evidence="9">
    <location>
        <begin position="411"/>
        <end position="431"/>
    </location>
</feature>
<protein>
    <submittedName>
        <fullName evidence="10">Membrane protein</fullName>
    </submittedName>
</protein>
<proteinExistence type="inferred from homology"/>
<sequence>MTGNGPHRPRARFAGILCARSQAEPATVRADEGHTPATDTLGPVNERSGVADSAEPVASKNPNATSTARVPLSREQLRWLLIAVGLFAASAALSLLVHWWSGYIDLQVYRNGARVWLDDGELYGPMPPVAGIGLPFTYPPLAALFFAPLALMPLPVAEVLVLVTSLASLAVTLRVVLARIRPELSRVTAWTIVIGAVALLQTFEPLRQTFGFGQINLVLMAAITLDCLVRKPFWPRGMLIGIAVSVKLIPGGYLLYFLLRKDWKAAGTLVVSAIGAVGLGFLLFPSDSAEYWFHTLADTGRIGPPYFAGNQSIKGMVFRLGIADSVATMLWITLSLVAVVLAAIWMRRLIDTGATVAALMVNAAVVLLVSPVSWSHHWVWIAPALVVTADAIARGKSDGSERGTWNTRSPLFLGSVGAMSVMFLIGPQWLLPHSEDKELGWAWWQQLIGSSYVLATLAVFVVAVATYHPVTAGVRKAASAAA</sequence>
<keyword evidence="2" id="KW-1003">Cell membrane</keyword>
<evidence type="ECO:0000256" key="1">
    <source>
        <dbReference type="ARBA" id="ARBA00004651"/>
    </source>
</evidence>
<feature type="transmembrane region" description="Helical" evidence="9">
    <location>
        <begin position="378"/>
        <end position="395"/>
    </location>
</feature>
<comment type="subcellular location">
    <subcellularLocation>
        <location evidence="1">Cell membrane</location>
        <topology evidence="1">Multi-pass membrane protein</topology>
    </subcellularLocation>
</comment>
<feature type="transmembrane region" description="Helical" evidence="9">
    <location>
        <begin position="443"/>
        <end position="467"/>
    </location>
</feature>
<comment type="caution">
    <text evidence="10">The sequence shown here is derived from an EMBL/GenBank/DDBJ whole genome shotgun (WGS) entry which is preliminary data.</text>
</comment>
<feature type="transmembrane region" description="Helical" evidence="9">
    <location>
        <begin position="266"/>
        <end position="284"/>
    </location>
</feature>
<gene>
    <name evidence="10" type="ORF">NN4_31350</name>
</gene>
<evidence type="ECO:0000256" key="8">
    <source>
        <dbReference type="SAM" id="MobiDB-lite"/>
    </source>
</evidence>
<keyword evidence="5 9" id="KW-1133">Transmembrane helix</keyword>
<feature type="transmembrane region" description="Helical" evidence="9">
    <location>
        <begin position="79"/>
        <end position="100"/>
    </location>
</feature>
<evidence type="ECO:0000256" key="4">
    <source>
        <dbReference type="ARBA" id="ARBA00022692"/>
    </source>
</evidence>
<feature type="region of interest" description="Disordered" evidence="8">
    <location>
        <begin position="25"/>
        <end position="67"/>
    </location>
</feature>
<evidence type="ECO:0000313" key="11">
    <source>
        <dbReference type="Proteomes" id="UP000321424"/>
    </source>
</evidence>
<feature type="transmembrane region" description="Helical" evidence="9">
    <location>
        <begin position="353"/>
        <end position="372"/>
    </location>
</feature>
<feature type="transmembrane region" description="Helical" evidence="9">
    <location>
        <begin position="239"/>
        <end position="259"/>
    </location>
</feature>
<evidence type="ECO:0000256" key="3">
    <source>
        <dbReference type="ARBA" id="ARBA00022679"/>
    </source>
</evidence>
<name>A0A511MFG7_9NOCA</name>
<feature type="transmembrane region" description="Helical" evidence="9">
    <location>
        <begin position="326"/>
        <end position="346"/>
    </location>
</feature>
<evidence type="ECO:0000256" key="9">
    <source>
        <dbReference type="SAM" id="Phobius"/>
    </source>
</evidence>
<dbReference type="AlphaFoldDB" id="A0A511MFG7"/>
<accession>A0A511MFG7</accession>
<keyword evidence="3" id="KW-0808">Transferase</keyword>
<dbReference type="Proteomes" id="UP000321424">
    <property type="component" value="Unassembled WGS sequence"/>
</dbReference>
<dbReference type="Pfam" id="PF09594">
    <property type="entry name" value="GT87"/>
    <property type="match status" value="1"/>
</dbReference>
<feature type="transmembrane region" description="Helical" evidence="9">
    <location>
        <begin position="132"/>
        <end position="152"/>
    </location>
</feature>
<dbReference type="EMBL" id="BJXA01000017">
    <property type="protein sequence ID" value="GEM38616.1"/>
    <property type="molecule type" value="Genomic_DNA"/>
</dbReference>
<dbReference type="GO" id="GO:0016758">
    <property type="term" value="F:hexosyltransferase activity"/>
    <property type="evidence" value="ECO:0007669"/>
    <property type="project" value="InterPro"/>
</dbReference>